<dbReference type="Gene3D" id="3.30.40.10">
    <property type="entry name" value="Zinc/RING finger domain, C3HC4 (zinc finger)"/>
    <property type="match status" value="1"/>
</dbReference>
<dbReference type="Proteomes" id="UP001314229">
    <property type="component" value="Unassembled WGS sequence"/>
</dbReference>
<evidence type="ECO:0000256" key="6">
    <source>
        <dbReference type="SAM" id="Phobius"/>
    </source>
</evidence>
<keyword evidence="1" id="KW-0479">Metal-binding</keyword>
<keyword evidence="3" id="KW-0862">Zinc</keyword>
<proteinExistence type="predicted"/>
<feature type="region of interest" description="Disordered" evidence="5">
    <location>
        <begin position="44"/>
        <end position="97"/>
    </location>
</feature>
<evidence type="ECO:0000259" key="7">
    <source>
        <dbReference type="PROSITE" id="PS50089"/>
    </source>
</evidence>
<comment type="caution">
    <text evidence="8">The sequence shown here is derived from an EMBL/GenBank/DDBJ whole genome shotgun (WGS) entry which is preliminary data.</text>
</comment>
<protein>
    <recommendedName>
        <fullName evidence="7">RING-type domain-containing protein</fullName>
    </recommendedName>
</protein>
<reference evidence="8 9" key="1">
    <citation type="submission" date="2024-01" db="EMBL/GenBank/DDBJ databases">
        <authorList>
            <person name="Alioto T."/>
            <person name="Alioto T."/>
            <person name="Gomez Garrido J."/>
        </authorList>
    </citation>
    <scope>NUCLEOTIDE SEQUENCE [LARGE SCALE GENOMIC DNA]</scope>
</reference>
<dbReference type="PROSITE" id="PS50089">
    <property type="entry name" value="ZF_RING_2"/>
    <property type="match status" value="1"/>
</dbReference>
<evidence type="ECO:0000256" key="1">
    <source>
        <dbReference type="ARBA" id="ARBA00022723"/>
    </source>
</evidence>
<feature type="region of interest" description="Disordered" evidence="5">
    <location>
        <begin position="1"/>
        <end position="28"/>
    </location>
</feature>
<keyword evidence="6" id="KW-0472">Membrane</keyword>
<dbReference type="GO" id="GO:0008270">
    <property type="term" value="F:zinc ion binding"/>
    <property type="evidence" value="ECO:0007669"/>
    <property type="project" value="UniProtKB-KW"/>
</dbReference>
<organism evidence="8 9">
    <name type="scientific">Scomber scombrus</name>
    <name type="common">Atlantic mackerel</name>
    <name type="synonym">Scomber vernalis</name>
    <dbReference type="NCBI Taxonomy" id="13677"/>
    <lineage>
        <taxon>Eukaryota</taxon>
        <taxon>Metazoa</taxon>
        <taxon>Chordata</taxon>
        <taxon>Craniata</taxon>
        <taxon>Vertebrata</taxon>
        <taxon>Euteleostomi</taxon>
        <taxon>Actinopterygii</taxon>
        <taxon>Neopterygii</taxon>
        <taxon>Teleostei</taxon>
        <taxon>Neoteleostei</taxon>
        <taxon>Acanthomorphata</taxon>
        <taxon>Pelagiaria</taxon>
        <taxon>Scombriformes</taxon>
        <taxon>Scombridae</taxon>
        <taxon>Scomber</taxon>
    </lineage>
</organism>
<evidence type="ECO:0000256" key="4">
    <source>
        <dbReference type="PROSITE-ProRule" id="PRU00175"/>
    </source>
</evidence>
<feature type="domain" description="RING-type" evidence="7">
    <location>
        <begin position="113"/>
        <end position="158"/>
    </location>
</feature>
<evidence type="ECO:0000313" key="9">
    <source>
        <dbReference type="Proteomes" id="UP001314229"/>
    </source>
</evidence>
<accession>A0AAV1P1K7</accession>
<dbReference type="InterPro" id="IPR017907">
    <property type="entry name" value="Znf_RING_CS"/>
</dbReference>
<keyword evidence="6" id="KW-0812">Transmembrane</keyword>
<dbReference type="Pfam" id="PF13639">
    <property type="entry name" value="zf-RING_2"/>
    <property type="match status" value="1"/>
</dbReference>
<keyword evidence="2 4" id="KW-0863">Zinc-finger</keyword>
<gene>
    <name evidence="8" type="ORF">FSCOSCO3_A012941</name>
</gene>
<sequence length="248" mass="28304">MAEAEVFESEEEGIFSPEEKHLPATEETSLRALFATRRALKREYETDSVTQPLLQHKHQDSRDENHKADGQTVTDGADRKTSVPQEQESACRDQPGCSGSVRSLCSDSSRHECPICSELFDSHEVTLLNCNHTLCHHCISGILRRTKDPGRLQCPFCRQTTPFLQWEIQRLQEESYSHSVYEPPPSLVISPSLELQVVPASPFCCFSLERQHPCLFGGLRLMRLHSFCFSVIALLLLFWVVPWFFLLQ</sequence>
<name>A0AAV1P1K7_SCOSC</name>
<evidence type="ECO:0000313" key="8">
    <source>
        <dbReference type="EMBL" id="CAK6965095.1"/>
    </source>
</evidence>
<keyword evidence="9" id="KW-1185">Reference proteome</keyword>
<feature type="compositionally biased region" description="Basic and acidic residues" evidence="5">
    <location>
        <begin position="57"/>
        <end position="69"/>
    </location>
</feature>
<dbReference type="SMART" id="SM00184">
    <property type="entry name" value="RING"/>
    <property type="match status" value="1"/>
</dbReference>
<evidence type="ECO:0000256" key="5">
    <source>
        <dbReference type="SAM" id="MobiDB-lite"/>
    </source>
</evidence>
<dbReference type="AlphaFoldDB" id="A0AAV1P1K7"/>
<evidence type="ECO:0000256" key="3">
    <source>
        <dbReference type="ARBA" id="ARBA00022833"/>
    </source>
</evidence>
<dbReference type="SUPFAM" id="SSF57850">
    <property type="entry name" value="RING/U-box"/>
    <property type="match status" value="1"/>
</dbReference>
<dbReference type="InterPro" id="IPR013083">
    <property type="entry name" value="Znf_RING/FYVE/PHD"/>
</dbReference>
<dbReference type="PROSITE" id="PS00518">
    <property type="entry name" value="ZF_RING_1"/>
    <property type="match status" value="1"/>
</dbReference>
<evidence type="ECO:0000256" key="2">
    <source>
        <dbReference type="ARBA" id="ARBA00022771"/>
    </source>
</evidence>
<dbReference type="InterPro" id="IPR001841">
    <property type="entry name" value="Znf_RING"/>
</dbReference>
<feature type="compositionally biased region" description="Acidic residues" evidence="5">
    <location>
        <begin position="1"/>
        <end position="13"/>
    </location>
</feature>
<feature type="transmembrane region" description="Helical" evidence="6">
    <location>
        <begin position="227"/>
        <end position="246"/>
    </location>
</feature>
<dbReference type="EMBL" id="CAWUFR010000079">
    <property type="protein sequence ID" value="CAK6965095.1"/>
    <property type="molecule type" value="Genomic_DNA"/>
</dbReference>
<keyword evidence="6" id="KW-1133">Transmembrane helix</keyword>